<evidence type="ECO:0000313" key="3">
    <source>
        <dbReference type="Proteomes" id="UP000823775"/>
    </source>
</evidence>
<keyword evidence="3" id="KW-1185">Reference proteome</keyword>
<reference evidence="2 3" key="1">
    <citation type="journal article" date="2021" name="BMC Genomics">
        <title>Datura genome reveals duplications of psychoactive alkaloid biosynthetic genes and high mutation rate following tissue culture.</title>
        <authorList>
            <person name="Rajewski A."/>
            <person name="Carter-House D."/>
            <person name="Stajich J."/>
            <person name="Litt A."/>
        </authorList>
    </citation>
    <scope>NUCLEOTIDE SEQUENCE [LARGE SCALE GENOMIC DNA]</scope>
    <source>
        <strain evidence="2">AR-01</strain>
    </source>
</reference>
<evidence type="ECO:0000256" key="1">
    <source>
        <dbReference type="SAM" id="MobiDB-lite"/>
    </source>
</evidence>
<feature type="non-terminal residue" evidence="2">
    <location>
        <position position="1"/>
    </location>
</feature>
<organism evidence="2 3">
    <name type="scientific">Datura stramonium</name>
    <name type="common">Jimsonweed</name>
    <name type="synonym">Common thornapple</name>
    <dbReference type="NCBI Taxonomy" id="4076"/>
    <lineage>
        <taxon>Eukaryota</taxon>
        <taxon>Viridiplantae</taxon>
        <taxon>Streptophyta</taxon>
        <taxon>Embryophyta</taxon>
        <taxon>Tracheophyta</taxon>
        <taxon>Spermatophyta</taxon>
        <taxon>Magnoliopsida</taxon>
        <taxon>eudicotyledons</taxon>
        <taxon>Gunneridae</taxon>
        <taxon>Pentapetalae</taxon>
        <taxon>asterids</taxon>
        <taxon>lamiids</taxon>
        <taxon>Solanales</taxon>
        <taxon>Solanaceae</taxon>
        <taxon>Solanoideae</taxon>
        <taxon>Datureae</taxon>
        <taxon>Datura</taxon>
    </lineage>
</organism>
<feature type="region of interest" description="Disordered" evidence="1">
    <location>
        <begin position="1"/>
        <end position="22"/>
    </location>
</feature>
<gene>
    <name evidence="2" type="ORF">HAX54_018196</name>
</gene>
<comment type="caution">
    <text evidence="2">The sequence shown here is derived from an EMBL/GenBank/DDBJ whole genome shotgun (WGS) entry which is preliminary data.</text>
</comment>
<accession>A0ABS8UMK9</accession>
<feature type="compositionally biased region" description="Low complexity" evidence="1">
    <location>
        <begin position="7"/>
        <end position="17"/>
    </location>
</feature>
<sequence length="63" mass="7060">NPLHQISRSPCPSPSKSSPHKWECHHPQVPCILALTTREILQSSSSLYLGRTQQRALAQSLAW</sequence>
<protein>
    <submittedName>
        <fullName evidence="2">Uncharacterized protein</fullName>
    </submittedName>
</protein>
<dbReference type="EMBL" id="JACEIK010002235">
    <property type="protein sequence ID" value="MCD9559870.1"/>
    <property type="molecule type" value="Genomic_DNA"/>
</dbReference>
<evidence type="ECO:0000313" key="2">
    <source>
        <dbReference type="EMBL" id="MCD9559870.1"/>
    </source>
</evidence>
<proteinExistence type="predicted"/>
<dbReference type="Proteomes" id="UP000823775">
    <property type="component" value="Unassembled WGS sequence"/>
</dbReference>
<name>A0ABS8UMK9_DATST</name>